<dbReference type="Proteomes" id="UP000799779">
    <property type="component" value="Unassembled WGS sequence"/>
</dbReference>
<dbReference type="AlphaFoldDB" id="A0A6A5WUN5"/>
<reference evidence="1" key="1">
    <citation type="journal article" date="2020" name="Stud. Mycol.">
        <title>101 Dothideomycetes genomes: a test case for predicting lifestyles and emergence of pathogens.</title>
        <authorList>
            <person name="Haridas S."/>
            <person name="Albert R."/>
            <person name="Binder M."/>
            <person name="Bloem J."/>
            <person name="Labutti K."/>
            <person name="Salamov A."/>
            <person name="Andreopoulos B."/>
            <person name="Baker S."/>
            <person name="Barry K."/>
            <person name="Bills G."/>
            <person name="Bluhm B."/>
            <person name="Cannon C."/>
            <person name="Castanera R."/>
            <person name="Culley D."/>
            <person name="Daum C."/>
            <person name="Ezra D."/>
            <person name="Gonzalez J."/>
            <person name="Henrissat B."/>
            <person name="Kuo A."/>
            <person name="Liang C."/>
            <person name="Lipzen A."/>
            <person name="Lutzoni F."/>
            <person name="Magnuson J."/>
            <person name="Mondo S."/>
            <person name="Nolan M."/>
            <person name="Ohm R."/>
            <person name="Pangilinan J."/>
            <person name="Park H.-J."/>
            <person name="Ramirez L."/>
            <person name="Alfaro M."/>
            <person name="Sun H."/>
            <person name="Tritt A."/>
            <person name="Yoshinaga Y."/>
            <person name="Zwiers L.-H."/>
            <person name="Turgeon B."/>
            <person name="Goodwin S."/>
            <person name="Spatafora J."/>
            <person name="Crous P."/>
            <person name="Grigoriev I."/>
        </authorList>
    </citation>
    <scope>NUCLEOTIDE SEQUENCE</scope>
    <source>
        <strain evidence="1">CBS 123094</strain>
    </source>
</reference>
<organism evidence="1 2">
    <name type="scientific">Amniculicola lignicola CBS 123094</name>
    <dbReference type="NCBI Taxonomy" id="1392246"/>
    <lineage>
        <taxon>Eukaryota</taxon>
        <taxon>Fungi</taxon>
        <taxon>Dikarya</taxon>
        <taxon>Ascomycota</taxon>
        <taxon>Pezizomycotina</taxon>
        <taxon>Dothideomycetes</taxon>
        <taxon>Pleosporomycetidae</taxon>
        <taxon>Pleosporales</taxon>
        <taxon>Amniculicolaceae</taxon>
        <taxon>Amniculicola</taxon>
    </lineage>
</organism>
<protein>
    <submittedName>
        <fullName evidence="1">Uncharacterized protein</fullName>
    </submittedName>
</protein>
<accession>A0A6A5WUN5</accession>
<sequence length="84" mass="9078">IQFRATARFAITLYVGGVNTISGESAEETAETLSRRQQQLKSGKSVQDYLVMPEQKRLDGVVVKPGTVRQFVATPVGSGHSVEA</sequence>
<evidence type="ECO:0000313" key="1">
    <source>
        <dbReference type="EMBL" id="KAF2004808.1"/>
    </source>
</evidence>
<evidence type="ECO:0000313" key="2">
    <source>
        <dbReference type="Proteomes" id="UP000799779"/>
    </source>
</evidence>
<dbReference type="OrthoDB" id="428577at2759"/>
<dbReference type="EMBL" id="ML977565">
    <property type="protein sequence ID" value="KAF2004808.1"/>
    <property type="molecule type" value="Genomic_DNA"/>
</dbReference>
<keyword evidence="2" id="KW-1185">Reference proteome</keyword>
<feature type="non-terminal residue" evidence="1">
    <location>
        <position position="1"/>
    </location>
</feature>
<proteinExistence type="predicted"/>
<name>A0A6A5WUN5_9PLEO</name>
<gene>
    <name evidence="1" type="ORF">P154DRAFT_425628</name>
</gene>